<evidence type="ECO:0000256" key="3">
    <source>
        <dbReference type="ARBA" id="ARBA00022630"/>
    </source>
</evidence>
<organism evidence="9 10">
    <name type="scientific">Amycolatopsis mediterranei (strain S699)</name>
    <name type="common">Nocardia mediterranei</name>
    <dbReference type="NCBI Taxonomy" id="713604"/>
    <lineage>
        <taxon>Bacteria</taxon>
        <taxon>Bacillati</taxon>
        <taxon>Actinomycetota</taxon>
        <taxon>Actinomycetes</taxon>
        <taxon>Pseudonocardiales</taxon>
        <taxon>Pseudonocardiaceae</taxon>
        <taxon>Amycolatopsis</taxon>
    </lineage>
</organism>
<dbReference type="InterPro" id="IPR006091">
    <property type="entry name" value="Acyl-CoA_Oxase/DH_mid-dom"/>
</dbReference>
<dbReference type="InterPro" id="IPR009075">
    <property type="entry name" value="AcylCo_DH/oxidase_C"/>
</dbReference>
<proteinExistence type="inferred from homology"/>
<evidence type="ECO:0000256" key="4">
    <source>
        <dbReference type="ARBA" id="ARBA00022827"/>
    </source>
</evidence>
<dbReference type="InterPro" id="IPR013786">
    <property type="entry name" value="AcylCoA_DH/ox_N"/>
</dbReference>
<keyword evidence="3 5" id="KW-0285">Flavoprotein</keyword>
<evidence type="ECO:0000259" key="7">
    <source>
        <dbReference type="Pfam" id="PF02770"/>
    </source>
</evidence>
<dbReference type="SUPFAM" id="SSF56645">
    <property type="entry name" value="Acyl-CoA dehydrogenase NM domain-like"/>
    <property type="match status" value="1"/>
</dbReference>
<evidence type="ECO:0000259" key="6">
    <source>
        <dbReference type="Pfam" id="PF00441"/>
    </source>
</evidence>
<evidence type="ECO:0000256" key="5">
    <source>
        <dbReference type="RuleBase" id="RU362125"/>
    </source>
</evidence>
<feature type="domain" description="Acyl-CoA dehydrogenase/oxidase N-terminal" evidence="8">
    <location>
        <begin position="6"/>
        <end position="99"/>
    </location>
</feature>
<dbReference type="GO" id="GO:0016627">
    <property type="term" value="F:oxidoreductase activity, acting on the CH-CH group of donors"/>
    <property type="evidence" value="ECO:0007669"/>
    <property type="project" value="InterPro"/>
</dbReference>
<dbReference type="Gene3D" id="2.40.110.10">
    <property type="entry name" value="Butyryl-CoA Dehydrogenase, subunit A, domain 2"/>
    <property type="match status" value="1"/>
</dbReference>
<dbReference type="Gene3D" id="1.10.540.10">
    <property type="entry name" value="Acyl-CoA dehydrogenase/oxidase, N-terminal domain"/>
    <property type="match status" value="1"/>
</dbReference>
<dbReference type="SUPFAM" id="SSF47203">
    <property type="entry name" value="Acyl-CoA dehydrogenase C-terminal domain-like"/>
    <property type="match status" value="1"/>
</dbReference>
<evidence type="ECO:0000256" key="1">
    <source>
        <dbReference type="ARBA" id="ARBA00001974"/>
    </source>
</evidence>
<dbReference type="Pfam" id="PF00441">
    <property type="entry name" value="Acyl-CoA_dh_1"/>
    <property type="match status" value="1"/>
</dbReference>
<gene>
    <name evidence="9" type="ordered locus">RAM_29345</name>
</gene>
<dbReference type="PANTHER" id="PTHR43831:SF1">
    <property type="entry name" value="ISOBUTYRYL-COA DEHYDROGENASE, MITOCHONDRIAL"/>
    <property type="match status" value="1"/>
</dbReference>
<dbReference type="PIRSF" id="PIRSF016578">
    <property type="entry name" value="HsaA"/>
    <property type="match status" value="1"/>
</dbReference>
<evidence type="ECO:0000313" key="9">
    <source>
        <dbReference type="EMBL" id="AEK44346.1"/>
    </source>
</evidence>
<protein>
    <submittedName>
        <fullName evidence="9">Acyl-CoA dehydrogenase</fullName>
    </submittedName>
</protein>
<dbReference type="Pfam" id="PF02770">
    <property type="entry name" value="Acyl-CoA_dh_M"/>
    <property type="match status" value="1"/>
</dbReference>
<dbReference type="GO" id="GO:0050660">
    <property type="term" value="F:flavin adenine dinucleotide binding"/>
    <property type="evidence" value="ECO:0007669"/>
    <property type="project" value="InterPro"/>
</dbReference>
<dbReference type="PANTHER" id="PTHR43831">
    <property type="entry name" value="ISOBUTYRYL-COA DEHYDROGENASE"/>
    <property type="match status" value="1"/>
</dbReference>
<evidence type="ECO:0000313" key="10">
    <source>
        <dbReference type="Proteomes" id="UP000006138"/>
    </source>
</evidence>
<dbReference type="Pfam" id="PF02771">
    <property type="entry name" value="Acyl-CoA_dh_N"/>
    <property type="match status" value="1"/>
</dbReference>
<dbReference type="Gene3D" id="1.20.140.10">
    <property type="entry name" value="Butyryl-CoA Dehydrogenase, subunit A, domain 3"/>
    <property type="match status" value="1"/>
</dbReference>
<comment type="similarity">
    <text evidence="2 5">Belongs to the acyl-CoA dehydrogenase family.</text>
</comment>
<dbReference type="InterPro" id="IPR036250">
    <property type="entry name" value="AcylCo_DH-like_C"/>
</dbReference>
<dbReference type="InterPro" id="IPR037069">
    <property type="entry name" value="AcylCoA_DH/ox_N_sf"/>
</dbReference>
<dbReference type="Proteomes" id="UP000006138">
    <property type="component" value="Chromosome"/>
</dbReference>
<feature type="domain" description="Acyl-CoA oxidase/dehydrogenase middle" evidence="7">
    <location>
        <begin position="109"/>
        <end position="197"/>
    </location>
</feature>
<dbReference type="EMBL" id="CP002896">
    <property type="protein sequence ID" value="AEK44346.1"/>
    <property type="molecule type" value="Genomic_DNA"/>
</dbReference>
<keyword evidence="10" id="KW-1185">Reference proteome</keyword>
<accession>A0A9R0P158</accession>
<comment type="cofactor">
    <cofactor evidence="1 5">
        <name>FAD</name>
        <dbReference type="ChEBI" id="CHEBI:57692"/>
    </cofactor>
</comment>
<dbReference type="AlphaFoldDB" id="A0A9R0P158"/>
<dbReference type="InterPro" id="IPR046373">
    <property type="entry name" value="Acyl-CoA_Oxase/DH_mid-dom_sf"/>
</dbReference>
<dbReference type="InterPro" id="IPR009100">
    <property type="entry name" value="AcylCoA_DH/oxidase_NM_dom_sf"/>
</dbReference>
<sequence>MDYSVAVDEVVAGRVAPDAEEVDRTGTFPRASISALGSAGLLGLLSSPEDGGAGAGLDAAAVVIERLARACGSTAMVVLMHYAASAVVDAHGSPEAKRAIASGRHLTTLAFSESGSRSHFWAPLSTAKAEDDKVLLDARKSWVTSAGEADSYVWSSKPLGDSGAMTLWLVPADTPGLEVHGRFDGLGLRGNASTPITATSAEIPADARLGPDGAGLDIALTTALPRFLVLNAAFSLGVMEALVAAAADHLTGTRLEHLGESLADQPARRAQFASLRTRTDEVRAFLGDTLTALATERPDAMLRVLQVKLVAAEAAAEVADGVMRLCGGSAFRKDLGIERRFRDALAARVMAPTTEALQDFVGRAALDLPLFAAEA</sequence>
<evidence type="ECO:0000256" key="2">
    <source>
        <dbReference type="ARBA" id="ARBA00009347"/>
    </source>
</evidence>
<dbReference type="CDD" id="cd00567">
    <property type="entry name" value="ACAD"/>
    <property type="match status" value="1"/>
</dbReference>
<evidence type="ECO:0000259" key="8">
    <source>
        <dbReference type="Pfam" id="PF02771"/>
    </source>
</evidence>
<dbReference type="KEGG" id="amn:RAM_29345"/>
<reference evidence="9 10" key="1">
    <citation type="journal article" date="2011" name="J. Bacteriol.">
        <title>Whole genome sequence of the rifamycin B-producing strain Amycolatopsis mediterranei S699.</title>
        <authorList>
            <person name="Verma M."/>
            <person name="Kaur J."/>
            <person name="Kumar M."/>
            <person name="Kumari K."/>
            <person name="Saxena A."/>
            <person name="Anand S."/>
            <person name="Nigam A."/>
            <person name="Ravi V."/>
            <person name="Raghuvanshi S."/>
            <person name="Khurana P."/>
            <person name="Tyagi A.K."/>
            <person name="Khurana J.P."/>
            <person name="Lal R."/>
        </authorList>
    </citation>
    <scope>NUCLEOTIDE SEQUENCE [LARGE SCALE GENOMIC DNA]</scope>
    <source>
        <strain evidence="9 10">S699</strain>
    </source>
</reference>
<keyword evidence="4 5" id="KW-0274">FAD</keyword>
<keyword evidence="5" id="KW-0560">Oxidoreductase</keyword>
<name>A0A9R0P158_AMYMS</name>
<feature type="domain" description="Acyl-CoA dehydrogenase/oxidase C-terminal" evidence="6">
    <location>
        <begin position="214"/>
        <end position="365"/>
    </location>
</feature>
<dbReference type="InterPro" id="IPR052547">
    <property type="entry name" value="Mito_Isobutyryl-CoADH"/>
</dbReference>